<evidence type="ECO:0000313" key="4">
    <source>
        <dbReference type="Proteomes" id="UP000245699"/>
    </source>
</evidence>
<dbReference type="OrthoDB" id="5600588at2759"/>
<feature type="region of interest" description="Disordered" evidence="1">
    <location>
        <begin position="617"/>
        <end position="643"/>
    </location>
</feature>
<feature type="compositionally biased region" description="Low complexity" evidence="1">
    <location>
        <begin position="316"/>
        <end position="340"/>
    </location>
</feature>
<feature type="domain" description="BHLH" evidence="2">
    <location>
        <begin position="576"/>
        <end position="663"/>
    </location>
</feature>
<feature type="region of interest" description="Disordered" evidence="1">
    <location>
        <begin position="404"/>
        <end position="426"/>
    </location>
</feature>
<dbReference type="AlphaFoldDB" id="A0A2T9Z3W0"/>
<protein>
    <recommendedName>
        <fullName evidence="2">BHLH domain-containing protein</fullName>
    </recommendedName>
</protein>
<dbReference type="GO" id="GO:0046983">
    <property type="term" value="F:protein dimerization activity"/>
    <property type="evidence" value="ECO:0007669"/>
    <property type="project" value="InterPro"/>
</dbReference>
<dbReference type="PROSITE" id="PS50888">
    <property type="entry name" value="BHLH"/>
    <property type="match status" value="1"/>
</dbReference>
<dbReference type="Proteomes" id="UP000245699">
    <property type="component" value="Unassembled WGS sequence"/>
</dbReference>
<feature type="compositionally biased region" description="Low complexity" evidence="1">
    <location>
        <begin position="543"/>
        <end position="553"/>
    </location>
</feature>
<name>A0A2T9Z3W0_9FUNG</name>
<comment type="caution">
    <text evidence="3">The sequence shown here is derived from an EMBL/GenBank/DDBJ whole genome shotgun (WGS) entry which is preliminary data.</text>
</comment>
<proteinExistence type="predicted"/>
<keyword evidence="4" id="KW-1185">Reference proteome</keyword>
<evidence type="ECO:0000256" key="1">
    <source>
        <dbReference type="SAM" id="MobiDB-lite"/>
    </source>
</evidence>
<dbReference type="InterPro" id="IPR011598">
    <property type="entry name" value="bHLH_dom"/>
</dbReference>
<sequence>MDWEDVFKLMTNDSNNYEFSTDSTFLFPGLEFLTESTTNMNENNNPPRMPQTPANLARTSPLLQDSQLIELEKSLLESTHLSPLVNNEIIDKSPSIPDVPKFQINSPELKFFSAPYQNNPYEINQHSYTRMINDTQHNTNNPSLFNEDEDSYLKTFLRNIEADNFEEASGNFMNTPPPPVIHNSQSLGKNNTTDTILNIDHILPLLSLYGTPTLNTSDEKQNNKLGLASQPIIHNTHKHHDRATSSNNVFSYNQSLHTDHTSSRVADWIFSNRKYTNPAFNETNHQYQTTHNDQNINTLSHHHFPNLSVHPIKRNILNNENPNKSPNNNSTQKNLSNNNNVFLTQPNTNHQSVFKNSNAQETTTKPQNNNPVNQYNTSPDNFEAESLAKRKALRILSSEFRPENIETHSRTQQHNHTRSGSQGLTLKRSASPLSSMFIKNHPEFTFIPKTLTGTNSMSRNKALKNIIYDKSESLQCNISDSSQGNYILGTDIDSLGQNYTNFEKSKTHIGSRKKMQKPFKTRTKKAEIKKESLGMLNVAQTENDVNSSNNSDSGSKTHVKQFEKKNDVRETLTEEEKRVNHIASERRRRNMIKKYFTELTQLTFNQQDDYSQKVEIGNQNNNENFNNTGNEGQNSSFAERSRSKPKISKAAIIEGAVGFIANLKNENDALRKHIEELRNGGKCK</sequence>
<feature type="compositionally biased region" description="Low complexity" evidence="1">
    <location>
        <begin position="617"/>
        <end position="634"/>
    </location>
</feature>
<dbReference type="STRING" id="61424.A0A2T9Z3W0"/>
<dbReference type="SUPFAM" id="SSF47459">
    <property type="entry name" value="HLH, helix-loop-helix DNA-binding domain"/>
    <property type="match status" value="1"/>
</dbReference>
<dbReference type="InterPro" id="IPR036638">
    <property type="entry name" value="HLH_DNA-bd_sf"/>
</dbReference>
<evidence type="ECO:0000313" key="3">
    <source>
        <dbReference type="EMBL" id="PVU99234.1"/>
    </source>
</evidence>
<evidence type="ECO:0000259" key="2">
    <source>
        <dbReference type="PROSITE" id="PS50888"/>
    </source>
</evidence>
<dbReference type="Pfam" id="PF00010">
    <property type="entry name" value="HLH"/>
    <property type="match status" value="1"/>
</dbReference>
<feature type="region of interest" description="Disordered" evidence="1">
    <location>
        <begin position="316"/>
        <end position="346"/>
    </location>
</feature>
<accession>A0A2T9Z3W0</accession>
<gene>
    <name evidence="3" type="ORF">BB559_000900</name>
</gene>
<dbReference type="EMBL" id="MBFT01000048">
    <property type="protein sequence ID" value="PVU99234.1"/>
    <property type="molecule type" value="Genomic_DNA"/>
</dbReference>
<dbReference type="Gene3D" id="4.10.280.10">
    <property type="entry name" value="Helix-loop-helix DNA-binding domain"/>
    <property type="match status" value="1"/>
</dbReference>
<feature type="region of interest" description="Disordered" evidence="1">
    <location>
        <begin position="540"/>
        <end position="568"/>
    </location>
</feature>
<feature type="region of interest" description="Disordered" evidence="1">
    <location>
        <begin position="360"/>
        <end position="380"/>
    </location>
</feature>
<reference evidence="3 4" key="1">
    <citation type="journal article" date="2018" name="MBio">
        <title>Comparative Genomics Reveals the Core Gene Toolbox for the Fungus-Insect Symbiosis.</title>
        <authorList>
            <person name="Wang Y."/>
            <person name="Stata M."/>
            <person name="Wang W."/>
            <person name="Stajich J.E."/>
            <person name="White M.M."/>
            <person name="Moncalvo J.M."/>
        </authorList>
    </citation>
    <scope>NUCLEOTIDE SEQUENCE [LARGE SCALE GENOMIC DNA]</scope>
    <source>
        <strain evidence="3 4">AUS-77-4</strain>
    </source>
</reference>
<organism evidence="3 4">
    <name type="scientific">Furculomyces boomerangus</name>
    <dbReference type="NCBI Taxonomy" id="61424"/>
    <lineage>
        <taxon>Eukaryota</taxon>
        <taxon>Fungi</taxon>
        <taxon>Fungi incertae sedis</taxon>
        <taxon>Zoopagomycota</taxon>
        <taxon>Kickxellomycotina</taxon>
        <taxon>Harpellomycetes</taxon>
        <taxon>Harpellales</taxon>
        <taxon>Harpellaceae</taxon>
        <taxon>Furculomyces</taxon>
    </lineage>
</organism>